<evidence type="ECO:0008006" key="4">
    <source>
        <dbReference type="Google" id="ProtNLM"/>
    </source>
</evidence>
<keyword evidence="1" id="KW-1133">Transmembrane helix</keyword>
<name>A0A2M7R804_9BACT</name>
<protein>
    <recommendedName>
        <fullName evidence="4">PilN domain-containing protein</fullName>
    </recommendedName>
</protein>
<organism evidence="2 3">
    <name type="scientific">Candidatus Nealsonbacteria bacterium CG_4_10_14_0_8_um_filter_37_14</name>
    <dbReference type="NCBI Taxonomy" id="1974684"/>
    <lineage>
        <taxon>Bacteria</taxon>
        <taxon>Candidatus Nealsoniibacteriota</taxon>
    </lineage>
</organism>
<dbReference type="EMBL" id="PFLW01000006">
    <property type="protein sequence ID" value="PIY89678.1"/>
    <property type="molecule type" value="Genomic_DNA"/>
</dbReference>
<keyword evidence="1" id="KW-0472">Membrane</keyword>
<gene>
    <name evidence="2" type="ORF">COY73_00185</name>
</gene>
<evidence type="ECO:0000256" key="1">
    <source>
        <dbReference type="SAM" id="Phobius"/>
    </source>
</evidence>
<accession>A0A2M7R804</accession>
<keyword evidence="1" id="KW-0812">Transmembrane</keyword>
<comment type="caution">
    <text evidence="2">The sequence shown here is derived from an EMBL/GenBank/DDBJ whole genome shotgun (WGS) entry which is preliminary data.</text>
</comment>
<feature type="transmembrane region" description="Helical" evidence="1">
    <location>
        <begin position="18"/>
        <end position="41"/>
    </location>
</feature>
<evidence type="ECO:0000313" key="2">
    <source>
        <dbReference type="EMBL" id="PIY89678.1"/>
    </source>
</evidence>
<dbReference type="Proteomes" id="UP000230767">
    <property type="component" value="Unassembled WGS sequence"/>
</dbReference>
<dbReference type="AlphaFoldDB" id="A0A2M7R804"/>
<proteinExistence type="predicted"/>
<evidence type="ECO:0000313" key="3">
    <source>
        <dbReference type="Proteomes" id="UP000230767"/>
    </source>
</evidence>
<reference evidence="3" key="1">
    <citation type="submission" date="2017-09" db="EMBL/GenBank/DDBJ databases">
        <title>Depth-based differentiation of microbial function through sediment-hosted aquifers and enrichment of novel symbionts in the deep terrestrial subsurface.</title>
        <authorList>
            <person name="Probst A.J."/>
            <person name="Ladd B."/>
            <person name="Jarett J.K."/>
            <person name="Geller-Mcgrath D.E."/>
            <person name="Sieber C.M.K."/>
            <person name="Emerson J.B."/>
            <person name="Anantharaman K."/>
            <person name="Thomas B.C."/>
            <person name="Malmstrom R."/>
            <person name="Stieglmeier M."/>
            <person name="Klingl A."/>
            <person name="Woyke T."/>
            <person name="Ryan C.M."/>
            <person name="Banfield J.F."/>
        </authorList>
    </citation>
    <scope>NUCLEOTIDE SEQUENCE [LARGE SCALE GENOMIC DNA]</scope>
</reference>
<sequence length="178" mass="20229">MVEIIPKPAPKRPLWLEILFYLGITLIIIVIGAYFGLNYLYKKDTQNIKSLEEQISKVKTPKESALKQKLTEKKTKINDFSALLDGHRIDSNVFSFLGSICHPRVRFLSLNFSKSGEDFKIEIPGEAESYETLHQQLLILKAEKLIKEMKLSGISIGKEGKINFGLSLTLGPEIFKFK</sequence>